<name>A0AAX2IXX3_LEGPN</name>
<dbReference type="EMBL" id="LS483412">
    <property type="protein sequence ID" value="SQG91205.1"/>
    <property type="molecule type" value="Genomic_DNA"/>
</dbReference>
<dbReference type="Proteomes" id="UP000249566">
    <property type="component" value="Chromosome 1"/>
</dbReference>
<proteinExistence type="predicted"/>
<dbReference type="AlphaFoldDB" id="A0AAX2IXX3"/>
<organism evidence="1 2">
    <name type="scientific">Legionella pneumophila subsp. pascullei</name>
    <dbReference type="NCBI Taxonomy" id="91890"/>
    <lineage>
        <taxon>Bacteria</taxon>
        <taxon>Pseudomonadati</taxon>
        <taxon>Pseudomonadota</taxon>
        <taxon>Gammaproteobacteria</taxon>
        <taxon>Legionellales</taxon>
        <taxon>Legionellaceae</taxon>
        <taxon>Legionella</taxon>
    </lineage>
</organism>
<sequence>MQNVSTNKETLKFSIRDYAGGLAIWSALPVLLDTGKNEIV</sequence>
<accession>A0AAX2IXX3</accession>
<evidence type="ECO:0000313" key="1">
    <source>
        <dbReference type="EMBL" id="SQG91205.1"/>
    </source>
</evidence>
<evidence type="ECO:0000313" key="2">
    <source>
        <dbReference type="Proteomes" id="UP000249566"/>
    </source>
</evidence>
<gene>
    <name evidence="1" type="ORF">NCTC12272_02418</name>
</gene>
<reference evidence="1 2" key="1">
    <citation type="submission" date="2018-06" db="EMBL/GenBank/DDBJ databases">
        <authorList>
            <consortium name="Pathogen Informatics"/>
            <person name="Doyle S."/>
        </authorList>
    </citation>
    <scope>NUCLEOTIDE SEQUENCE [LARGE SCALE GENOMIC DNA]</scope>
    <source>
        <strain evidence="1 2">NCTC12272</strain>
    </source>
</reference>
<protein>
    <submittedName>
        <fullName evidence="1">Uncharacterized protein</fullName>
    </submittedName>
</protein>